<evidence type="ECO:0000256" key="2">
    <source>
        <dbReference type="ARBA" id="ARBA00022723"/>
    </source>
</evidence>
<dbReference type="InterPro" id="IPR029068">
    <property type="entry name" value="Glyas_Bleomycin-R_OHBP_Dase"/>
</dbReference>
<evidence type="ECO:0000259" key="6">
    <source>
        <dbReference type="PROSITE" id="PS51819"/>
    </source>
</evidence>
<accession>L0D8B2</accession>
<dbReference type="AlphaFoldDB" id="L0D8B2"/>
<dbReference type="eggNOG" id="COG3185">
    <property type="taxonomic scope" value="Bacteria"/>
</dbReference>
<feature type="domain" description="VOC" evidence="6">
    <location>
        <begin position="171"/>
        <end position="325"/>
    </location>
</feature>
<dbReference type="SUPFAM" id="SSF54593">
    <property type="entry name" value="Glyoxalase/Bleomycin resistance protein/Dihydroxybiphenyl dioxygenase"/>
    <property type="match status" value="1"/>
</dbReference>
<evidence type="ECO:0000256" key="5">
    <source>
        <dbReference type="PIRSR" id="PIRSR009283-1"/>
    </source>
</evidence>
<feature type="binding site" evidence="5">
    <location>
        <position position="257"/>
    </location>
    <ligand>
        <name>Fe cation</name>
        <dbReference type="ChEBI" id="CHEBI:24875"/>
    </ligand>
</feature>
<dbReference type="PIRSF" id="PIRSF009283">
    <property type="entry name" value="HPP_dOase"/>
    <property type="match status" value="1"/>
</dbReference>
<dbReference type="CDD" id="cd08342">
    <property type="entry name" value="HPPD_N_like"/>
    <property type="match status" value="1"/>
</dbReference>
<dbReference type="NCBIfam" id="TIGR01263">
    <property type="entry name" value="4HPPD"/>
    <property type="match status" value="1"/>
</dbReference>
<dbReference type="STRING" id="886293.Sinac_1068"/>
<dbReference type="PANTHER" id="PTHR11959">
    <property type="entry name" value="4-HYDROXYPHENYLPYRUVATE DIOXYGENASE"/>
    <property type="match status" value="1"/>
</dbReference>
<dbReference type="EMBL" id="CP003364">
    <property type="protein sequence ID" value="AGA25467.1"/>
    <property type="molecule type" value="Genomic_DNA"/>
</dbReference>
<dbReference type="InterPro" id="IPR041735">
    <property type="entry name" value="4OHPhenylPyrv_dOase_C"/>
</dbReference>
<evidence type="ECO:0000313" key="8">
    <source>
        <dbReference type="Proteomes" id="UP000010798"/>
    </source>
</evidence>
<keyword evidence="7" id="KW-0560">Oxidoreductase</keyword>
<keyword evidence="4 5" id="KW-0408">Iron</keyword>
<proteinExistence type="inferred from homology"/>
<keyword evidence="8" id="KW-1185">Reference proteome</keyword>
<protein>
    <submittedName>
        <fullName evidence="7">4-hydroxyphenylpyruvate dioxygenase</fullName>
    </submittedName>
</protein>
<feature type="domain" description="VOC" evidence="6">
    <location>
        <begin position="10"/>
        <end position="140"/>
    </location>
</feature>
<evidence type="ECO:0000256" key="4">
    <source>
        <dbReference type="ARBA" id="ARBA00023004"/>
    </source>
</evidence>
<organism evidence="7 8">
    <name type="scientific">Singulisphaera acidiphila (strain ATCC BAA-1392 / DSM 18658 / VKM B-2454 / MOB10)</name>
    <dbReference type="NCBI Taxonomy" id="886293"/>
    <lineage>
        <taxon>Bacteria</taxon>
        <taxon>Pseudomonadati</taxon>
        <taxon>Planctomycetota</taxon>
        <taxon>Planctomycetia</taxon>
        <taxon>Isosphaerales</taxon>
        <taxon>Isosphaeraceae</taxon>
        <taxon>Singulisphaera</taxon>
    </lineage>
</organism>
<reference evidence="7 8" key="1">
    <citation type="submission" date="2012-02" db="EMBL/GenBank/DDBJ databases">
        <title>Complete sequence of chromosome of Singulisphaera acidiphila DSM 18658.</title>
        <authorList>
            <consortium name="US DOE Joint Genome Institute (JGI-PGF)"/>
            <person name="Lucas S."/>
            <person name="Copeland A."/>
            <person name="Lapidus A."/>
            <person name="Glavina del Rio T."/>
            <person name="Dalin E."/>
            <person name="Tice H."/>
            <person name="Bruce D."/>
            <person name="Goodwin L."/>
            <person name="Pitluck S."/>
            <person name="Peters L."/>
            <person name="Ovchinnikova G."/>
            <person name="Chertkov O."/>
            <person name="Kyrpides N."/>
            <person name="Mavromatis K."/>
            <person name="Ivanova N."/>
            <person name="Brettin T."/>
            <person name="Detter J.C."/>
            <person name="Han C."/>
            <person name="Larimer F."/>
            <person name="Land M."/>
            <person name="Hauser L."/>
            <person name="Markowitz V."/>
            <person name="Cheng J.-F."/>
            <person name="Hugenholtz P."/>
            <person name="Woyke T."/>
            <person name="Wu D."/>
            <person name="Tindall B."/>
            <person name="Pomrenke H."/>
            <person name="Brambilla E."/>
            <person name="Klenk H.-P."/>
            <person name="Eisen J.A."/>
        </authorList>
    </citation>
    <scope>NUCLEOTIDE SEQUENCE [LARGE SCALE GENOMIC DNA]</scope>
    <source>
        <strain evidence="8">ATCC BAA-1392 / DSM 18658 / VKM B-2454 / MOB10</strain>
    </source>
</reference>
<keyword evidence="3" id="KW-0677">Repeat</keyword>
<dbReference type="CDD" id="cd07250">
    <property type="entry name" value="HPPD_C_like"/>
    <property type="match status" value="1"/>
</dbReference>
<dbReference type="FunFam" id="3.10.180.10:FF:000001">
    <property type="entry name" value="4-hydroxyphenylpyruvate dioxygenase"/>
    <property type="match status" value="1"/>
</dbReference>
<dbReference type="Gene3D" id="3.10.180.10">
    <property type="entry name" value="2,3-Dihydroxybiphenyl 1,2-Dioxygenase, domain 1"/>
    <property type="match status" value="2"/>
</dbReference>
<feature type="binding site" evidence="5">
    <location>
        <position position="174"/>
    </location>
    <ligand>
        <name>Fe cation</name>
        <dbReference type="ChEBI" id="CHEBI:24875"/>
    </ligand>
</feature>
<evidence type="ECO:0000313" key="7">
    <source>
        <dbReference type="EMBL" id="AGA25467.1"/>
    </source>
</evidence>
<evidence type="ECO:0000256" key="1">
    <source>
        <dbReference type="ARBA" id="ARBA00005877"/>
    </source>
</evidence>
<dbReference type="InterPro" id="IPR037523">
    <property type="entry name" value="VOC_core"/>
</dbReference>
<name>L0D8B2_SINAD</name>
<comment type="similarity">
    <text evidence="1">Belongs to the 4HPPD family.</text>
</comment>
<dbReference type="RefSeq" id="WP_015244644.1">
    <property type="nucleotide sequence ID" value="NC_019892.1"/>
</dbReference>
<gene>
    <name evidence="7" type="ordered locus">Sinac_1068</name>
</gene>
<dbReference type="KEGG" id="saci:Sinac_1068"/>
<keyword evidence="7" id="KW-0223">Dioxygenase</keyword>
<dbReference type="InterPro" id="IPR041736">
    <property type="entry name" value="4OHPhenylPyrv_dOase_N"/>
</dbReference>
<dbReference type="InterPro" id="IPR005956">
    <property type="entry name" value="4OHPhenylPyrv_dOase"/>
</dbReference>
<evidence type="ECO:0000256" key="3">
    <source>
        <dbReference type="ARBA" id="ARBA00022737"/>
    </source>
</evidence>
<dbReference type="PROSITE" id="PS51819">
    <property type="entry name" value="VOC"/>
    <property type="match status" value="2"/>
</dbReference>
<dbReference type="OrthoDB" id="9788468at2"/>
<dbReference type="Proteomes" id="UP000010798">
    <property type="component" value="Chromosome"/>
</dbReference>
<dbReference type="GO" id="GO:0003868">
    <property type="term" value="F:4-hydroxyphenylpyruvate dioxygenase activity"/>
    <property type="evidence" value="ECO:0007669"/>
    <property type="project" value="InterPro"/>
</dbReference>
<dbReference type="InterPro" id="IPR004360">
    <property type="entry name" value="Glyas_Fos-R_dOase_dom"/>
</dbReference>
<dbReference type="PANTHER" id="PTHR11959:SF1">
    <property type="entry name" value="4-HYDROXYPHENYLPYRUVATE DIOXYGENASE"/>
    <property type="match status" value="1"/>
</dbReference>
<feature type="binding site" evidence="5">
    <location>
        <position position="336"/>
    </location>
    <ligand>
        <name>Fe cation</name>
        <dbReference type="ChEBI" id="CHEBI:24875"/>
    </ligand>
</feature>
<keyword evidence="7" id="KW-0670">Pyruvate</keyword>
<sequence>MPLSDIVLKRIDHVRMVVGNARQSAYFYRNAFGFDVVAYAGLETGVRDQASYVLRQGEITFVLSSPLRADYPENARLVAHGDGVESIALEVDDVSAAYETALARGAKGLTPPTLLEDRNGLYEFARIRTYGDTSHTFVDRGRYRGVFAPGFEPLDPDRYSPRTFHPVGLEAIDHIVANVEEGKMGEWVDFYARVLGFNLLVSFDDKDIRTEYSALMSKVVSDGQGRIKFPINEPARGRRRSQIEEYLMFHNGPGVQHIALATEDIVSSVRAMAANDVSFLKVPSTYYETLPDRVGPIDEDLQVLAELGILVDRDDEGYLLQIFTKPVEDRPTLFFEIIQRHGARSFGKGNFQALFEAIERDQARRGTL</sequence>
<dbReference type="HOGENOM" id="CLU_034004_1_1_0"/>
<dbReference type="GO" id="GO:0006572">
    <property type="term" value="P:L-tyrosine catabolic process"/>
    <property type="evidence" value="ECO:0007669"/>
    <property type="project" value="TreeGrafter"/>
</dbReference>
<keyword evidence="2 5" id="KW-0479">Metal-binding</keyword>
<comment type="cofactor">
    <cofactor evidence="5">
        <name>Fe cation</name>
        <dbReference type="ChEBI" id="CHEBI:24875"/>
    </cofactor>
    <text evidence="5">Binds 1 Fe cation per subunit.</text>
</comment>
<dbReference type="GO" id="GO:0046872">
    <property type="term" value="F:metal ion binding"/>
    <property type="evidence" value="ECO:0007669"/>
    <property type="project" value="UniProtKB-KW"/>
</dbReference>
<dbReference type="Pfam" id="PF00903">
    <property type="entry name" value="Glyoxalase"/>
    <property type="match status" value="2"/>
</dbReference>